<evidence type="ECO:0000313" key="1">
    <source>
        <dbReference type="EMBL" id="RJL53163.1"/>
    </source>
</evidence>
<sequence length="386" mass="43765">MNILTNERLNKIASWCETYGTNTNVMIPAKEAEELVQRLLRAETKLADLYAQKPFMHGIGAPDGNAYFDECCVGNVGLMDAQVTNLNGDLDEGDPRYSVVALYRDPIPDDRNERIAKLEAQLAVSGQKAKNYEEVAHGLSGEVNALKTQLAELGSQEPVSWQFNWHKEGWMQCKNKREYDEIITNGNKNFEVRELYARPVPQAVSQQEYTLSQIRDIFHIGSEVPLFCIVENVKNANRFADQLAAIEQEFFMVPDEDYHTDDDDQNDEPCEKCLVNRWGSTTEQYVDQFRKALKHIVRPISPVASDPCVINLTDEQIDSVLDSRGNILYVIGDKREKLRLFAREILRVASAQWINAVPLHIVPDELPKVPNGGTEVDSYNKDKTDS</sequence>
<accession>A0A419AYU6</accession>
<proteinExistence type="predicted"/>
<gene>
    <name evidence="1" type="ORF">D5071_05810</name>
</gene>
<reference evidence="1 2" key="1">
    <citation type="submission" date="2018-09" db="EMBL/GenBank/DDBJ databases">
        <title>Phylogenetic diversity of Pectobacterium and Dickeya strains causing blackleg disease of potato in Morocco.</title>
        <authorList>
            <person name="Oulghazi S."/>
            <person name="Moumni M."/>
            <person name="Faure D."/>
        </authorList>
    </citation>
    <scope>NUCLEOTIDE SEQUENCE [LARGE SCALE GENOMIC DNA]</scope>
    <source>
        <strain evidence="1 2">S1.15.11.2D</strain>
    </source>
</reference>
<dbReference type="EMBL" id="QZDH01000010">
    <property type="protein sequence ID" value="RJL53163.1"/>
    <property type="molecule type" value="Genomic_DNA"/>
</dbReference>
<dbReference type="RefSeq" id="WP_119873128.1">
    <property type="nucleotide sequence ID" value="NZ_QZDH01000010.1"/>
</dbReference>
<dbReference type="AlphaFoldDB" id="A0A419AYU6"/>
<dbReference type="Proteomes" id="UP000283655">
    <property type="component" value="Unassembled WGS sequence"/>
</dbReference>
<name>A0A419AYU6_PECCA</name>
<evidence type="ECO:0000313" key="2">
    <source>
        <dbReference type="Proteomes" id="UP000283655"/>
    </source>
</evidence>
<protein>
    <submittedName>
        <fullName evidence="1">Uncharacterized protein</fullName>
    </submittedName>
</protein>
<organism evidence="1 2">
    <name type="scientific">Pectobacterium carotovorum</name>
    <name type="common">Erwinia carotovora</name>
    <dbReference type="NCBI Taxonomy" id="554"/>
    <lineage>
        <taxon>Bacteria</taxon>
        <taxon>Pseudomonadati</taxon>
        <taxon>Pseudomonadota</taxon>
        <taxon>Gammaproteobacteria</taxon>
        <taxon>Enterobacterales</taxon>
        <taxon>Pectobacteriaceae</taxon>
        <taxon>Pectobacterium</taxon>
    </lineage>
</organism>
<comment type="caution">
    <text evidence="1">The sequence shown here is derived from an EMBL/GenBank/DDBJ whole genome shotgun (WGS) entry which is preliminary data.</text>
</comment>